<protein>
    <submittedName>
        <fullName evidence="6">Type III polyketide synthase</fullName>
    </submittedName>
</protein>
<feature type="region of interest" description="Disordered" evidence="3">
    <location>
        <begin position="372"/>
        <end position="419"/>
    </location>
</feature>
<keyword evidence="2" id="KW-0808">Transferase</keyword>
<evidence type="ECO:0000259" key="4">
    <source>
        <dbReference type="Pfam" id="PF00195"/>
    </source>
</evidence>
<dbReference type="SUPFAM" id="SSF53901">
    <property type="entry name" value="Thiolase-like"/>
    <property type="match status" value="2"/>
</dbReference>
<evidence type="ECO:0000256" key="1">
    <source>
        <dbReference type="ARBA" id="ARBA00005531"/>
    </source>
</evidence>
<dbReference type="EMBL" id="CP095045">
    <property type="protein sequence ID" value="UOQ55871.1"/>
    <property type="molecule type" value="Genomic_DNA"/>
</dbReference>
<accession>A0ABY4FKG9</accession>
<dbReference type="PANTHER" id="PTHR11877:SF46">
    <property type="entry name" value="TYPE III POLYKETIDE SYNTHASE A"/>
    <property type="match status" value="1"/>
</dbReference>
<dbReference type="PIRSF" id="PIRSF000451">
    <property type="entry name" value="PKS_III"/>
    <property type="match status" value="1"/>
</dbReference>
<evidence type="ECO:0000313" key="7">
    <source>
        <dbReference type="Proteomes" id="UP000831786"/>
    </source>
</evidence>
<dbReference type="Gene3D" id="3.40.47.10">
    <property type="match status" value="2"/>
</dbReference>
<comment type="similarity">
    <text evidence="1">Belongs to the thiolase-like superfamily. Chalcone/stilbene synthases family.</text>
</comment>
<feature type="domain" description="Chalcone/stilbene synthase C-terminal" evidence="5">
    <location>
        <begin position="232"/>
        <end position="358"/>
    </location>
</feature>
<gene>
    <name evidence="6" type="ORF">MUN78_09130</name>
</gene>
<dbReference type="InterPro" id="IPR012328">
    <property type="entry name" value="Chalcone/stilbene_synt_C"/>
</dbReference>
<dbReference type="CDD" id="cd00831">
    <property type="entry name" value="CHS_like"/>
    <property type="match status" value="1"/>
</dbReference>
<feature type="compositionally biased region" description="Low complexity" evidence="3">
    <location>
        <begin position="390"/>
        <end position="419"/>
    </location>
</feature>
<reference evidence="6 7" key="1">
    <citation type="submission" date="2022-04" db="EMBL/GenBank/DDBJ databases">
        <title>Leucobacter sp. isolated from rhizosphere of garlic.</title>
        <authorList>
            <person name="Won M."/>
            <person name="Lee C.-M."/>
            <person name="Woen H.-Y."/>
            <person name="Kwon S.-W."/>
        </authorList>
    </citation>
    <scope>NUCLEOTIDE SEQUENCE [LARGE SCALE GENOMIC DNA]</scope>
    <source>
        <strain evidence="6 7">H21R-40</strain>
    </source>
</reference>
<feature type="domain" description="Chalcone/stilbene synthase N-terminal" evidence="4">
    <location>
        <begin position="4"/>
        <end position="213"/>
    </location>
</feature>
<evidence type="ECO:0000256" key="3">
    <source>
        <dbReference type="SAM" id="MobiDB-lite"/>
    </source>
</evidence>
<dbReference type="Proteomes" id="UP000831786">
    <property type="component" value="Chromosome"/>
</dbReference>
<keyword evidence="7" id="KW-1185">Reference proteome</keyword>
<dbReference type="RefSeq" id="WP_244725923.1">
    <property type="nucleotide sequence ID" value="NZ_CP095045.1"/>
</dbReference>
<evidence type="ECO:0000256" key="2">
    <source>
        <dbReference type="ARBA" id="ARBA00022679"/>
    </source>
</evidence>
<organism evidence="6 7">
    <name type="scientific">Leucobacter allii</name>
    <dbReference type="NCBI Taxonomy" id="2932247"/>
    <lineage>
        <taxon>Bacteria</taxon>
        <taxon>Bacillati</taxon>
        <taxon>Actinomycetota</taxon>
        <taxon>Actinomycetes</taxon>
        <taxon>Micrococcales</taxon>
        <taxon>Microbacteriaceae</taxon>
        <taxon>Leucobacter</taxon>
    </lineage>
</organism>
<evidence type="ECO:0000259" key="5">
    <source>
        <dbReference type="Pfam" id="PF02797"/>
    </source>
</evidence>
<dbReference type="InterPro" id="IPR016039">
    <property type="entry name" value="Thiolase-like"/>
</dbReference>
<dbReference type="InterPro" id="IPR011141">
    <property type="entry name" value="Polyketide_synthase_type-III"/>
</dbReference>
<sequence>MSTFLLSVGTAVPPARLDQARTRDFFAAQPGVDRLTSRLIGAAFDQSAIASRYSVIGEIGSRSTRFSDDGARLRAPSTGERNALYRAEAPGLYAAASREALARAGVDAAEVTHVVTASCTGFFAPGPDFLLVKELGIPRTAPRVHVGFMGCAAAFPALRTAASICRAEPGAVVLVACAELCSLHIRSSRDPEQIVASAVFGDGAGAAVVSSTPPRDGRAALEVGGFSTALTSEGEHDMDWTIGDSGFEMRLTAEVPRIIGREIAGVVAEMLGAADPQSTEMAWAVHPGGRSVLDRVQDGVGLEDAAMAHSRAVLRDFGNMSSATILFILQRILADASLADGAPIAGLCFGPGLTVETARLSVHDGSREPARAVVAAGRTRRPADGEDARPSGAADPGDAAAVPGAPIERDAAGAPATAAVPDRAVEAGAPVAG</sequence>
<dbReference type="Pfam" id="PF00195">
    <property type="entry name" value="Chal_sti_synt_N"/>
    <property type="match status" value="1"/>
</dbReference>
<dbReference type="Pfam" id="PF02797">
    <property type="entry name" value="Chal_sti_synt_C"/>
    <property type="match status" value="1"/>
</dbReference>
<name>A0ABY4FKG9_9MICO</name>
<dbReference type="PANTHER" id="PTHR11877">
    <property type="entry name" value="HYDROXYMETHYLGLUTARYL-COA SYNTHASE"/>
    <property type="match status" value="1"/>
</dbReference>
<dbReference type="InterPro" id="IPR001099">
    <property type="entry name" value="Chalcone/stilbene_synt_N"/>
</dbReference>
<evidence type="ECO:0000313" key="6">
    <source>
        <dbReference type="EMBL" id="UOQ55871.1"/>
    </source>
</evidence>
<proteinExistence type="inferred from homology"/>